<name>A0A2A2H884_METBR</name>
<dbReference type="RefSeq" id="WP_069585705.1">
    <property type="nucleotide sequence ID" value="NZ_LMVM01000003.1"/>
</dbReference>
<organism evidence="2 3">
    <name type="scientific">Methanobacterium bryantii</name>
    <dbReference type="NCBI Taxonomy" id="2161"/>
    <lineage>
        <taxon>Archaea</taxon>
        <taxon>Methanobacteriati</taxon>
        <taxon>Methanobacteriota</taxon>
        <taxon>Methanomada group</taxon>
        <taxon>Methanobacteria</taxon>
        <taxon>Methanobacteriales</taxon>
        <taxon>Methanobacteriaceae</taxon>
        <taxon>Methanobacterium</taxon>
    </lineage>
</organism>
<proteinExistence type="predicted"/>
<evidence type="ECO:0000313" key="2">
    <source>
        <dbReference type="EMBL" id="PAV05597.1"/>
    </source>
</evidence>
<accession>A0A2A2H884</accession>
<keyword evidence="3" id="KW-1185">Reference proteome</keyword>
<feature type="coiled-coil region" evidence="1">
    <location>
        <begin position="68"/>
        <end position="95"/>
    </location>
</feature>
<sequence length="241" mass="28395">MKNIPVLYCKLKKYERTSKAKSEDGSKKITRRYMIPVKKEQIEGTNFENIEDIVILSKADFGQEFKGSQDLTSSINKLKQSLNEKDQEILSLKELLTCKDQELMEQDQKIKNINDLHEVQIEELQLDIKKINDGYQAEIEMLNRDIEELNAIYNQYNKLKTVNKELEREVKRLTDLRTLEKESLRLKINEVELTKDEYDKLKKSHELLWGVVQEKDNIIKELEKGSIMGNIFKKIRKKDGT</sequence>
<gene>
    <name evidence="2" type="ORF">ASJ80_08800</name>
</gene>
<dbReference type="OrthoDB" id="373272at2157"/>
<comment type="caution">
    <text evidence="2">The sequence shown here is derived from an EMBL/GenBank/DDBJ whole genome shotgun (WGS) entry which is preliminary data.</text>
</comment>
<feature type="coiled-coil region" evidence="1">
    <location>
        <begin position="132"/>
        <end position="201"/>
    </location>
</feature>
<keyword evidence="1" id="KW-0175">Coiled coil</keyword>
<reference evidence="2 3" key="1">
    <citation type="journal article" date="2017" name="BMC Genomics">
        <title>Genomic analysis of methanogenic archaea reveals a shift towards energy conservation.</title>
        <authorList>
            <person name="Gilmore S.P."/>
            <person name="Henske J.K."/>
            <person name="Sexton J.A."/>
            <person name="Solomon K.V."/>
            <person name="Seppala S."/>
            <person name="Yoo J.I."/>
            <person name="Huyett L.M."/>
            <person name="Pressman A."/>
            <person name="Cogan J.Z."/>
            <person name="Kivenson V."/>
            <person name="Peng X."/>
            <person name="Tan Y."/>
            <person name="Valentine D.L."/>
            <person name="O'Malley M.A."/>
        </authorList>
    </citation>
    <scope>NUCLEOTIDE SEQUENCE [LARGE SCALE GENOMIC DNA]</scope>
    <source>
        <strain evidence="2 3">M.o.H.</strain>
    </source>
</reference>
<protein>
    <submittedName>
        <fullName evidence="2">Uncharacterized protein</fullName>
    </submittedName>
</protein>
<dbReference type="AlphaFoldDB" id="A0A2A2H884"/>
<dbReference type="Proteomes" id="UP000217784">
    <property type="component" value="Unassembled WGS sequence"/>
</dbReference>
<evidence type="ECO:0000313" key="3">
    <source>
        <dbReference type="Proteomes" id="UP000217784"/>
    </source>
</evidence>
<evidence type="ECO:0000256" key="1">
    <source>
        <dbReference type="SAM" id="Coils"/>
    </source>
</evidence>
<dbReference type="EMBL" id="LMVM01000003">
    <property type="protein sequence ID" value="PAV05597.1"/>
    <property type="molecule type" value="Genomic_DNA"/>
</dbReference>